<dbReference type="OrthoDB" id="9807451at2"/>
<evidence type="ECO:0000259" key="1">
    <source>
        <dbReference type="Pfam" id="PF02579"/>
    </source>
</evidence>
<reference evidence="2 3" key="1">
    <citation type="submission" date="2018-10" db="EMBL/GenBank/DDBJ databases">
        <title>Genomic Encyclopedia of Type Strains, Phase IV (KMG-IV): sequencing the most valuable type-strain genomes for metagenomic binning, comparative biology and taxonomic classification.</title>
        <authorList>
            <person name="Goeker M."/>
        </authorList>
    </citation>
    <scope>NUCLEOTIDE SEQUENCE [LARGE SCALE GENOMIC DNA]</scope>
    <source>
        <strain evidence="2 3">DSM 15521</strain>
    </source>
</reference>
<dbReference type="AlphaFoldDB" id="A0A420W7S7"/>
<name>A0A420W7S7_9BACT</name>
<gene>
    <name evidence="2" type="ORF">C7457_0237</name>
</gene>
<dbReference type="InterPro" id="IPR036105">
    <property type="entry name" value="DiNase_FeMo-co_biosyn_sf"/>
</dbReference>
<keyword evidence="3" id="KW-1185">Reference proteome</keyword>
<proteinExistence type="predicted"/>
<evidence type="ECO:0000313" key="2">
    <source>
        <dbReference type="EMBL" id="RKQ63367.1"/>
    </source>
</evidence>
<dbReference type="RefSeq" id="WP_121169615.1">
    <property type="nucleotide sequence ID" value="NZ_RBIE01000001.1"/>
</dbReference>
<dbReference type="PANTHER" id="PTHR42983:SF1">
    <property type="entry name" value="IRON-MOLYBDENUM PROTEIN"/>
    <property type="match status" value="1"/>
</dbReference>
<dbReference type="CDD" id="cd00851">
    <property type="entry name" value="MTH1175"/>
    <property type="match status" value="1"/>
</dbReference>
<dbReference type="Proteomes" id="UP000280881">
    <property type="component" value="Unassembled WGS sequence"/>
</dbReference>
<organism evidence="2 3">
    <name type="scientific">Thermovibrio guaymasensis</name>
    <dbReference type="NCBI Taxonomy" id="240167"/>
    <lineage>
        <taxon>Bacteria</taxon>
        <taxon>Pseudomonadati</taxon>
        <taxon>Aquificota</taxon>
        <taxon>Aquificia</taxon>
        <taxon>Desulfurobacteriales</taxon>
        <taxon>Desulfurobacteriaceae</taxon>
        <taxon>Thermovibrio</taxon>
    </lineage>
</organism>
<evidence type="ECO:0000313" key="3">
    <source>
        <dbReference type="Proteomes" id="UP000280881"/>
    </source>
</evidence>
<accession>A0A420W7S7</accession>
<dbReference type="PANTHER" id="PTHR42983">
    <property type="entry name" value="DINITROGENASE IRON-MOLYBDENUM COFACTOR PROTEIN-RELATED"/>
    <property type="match status" value="1"/>
</dbReference>
<dbReference type="Pfam" id="PF02579">
    <property type="entry name" value="Nitro_FeMo-Co"/>
    <property type="match status" value="1"/>
</dbReference>
<protein>
    <submittedName>
        <fullName evidence="2">Putative Fe-Mo cluster-binding NifX family protein</fullName>
    </submittedName>
</protein>
<comment type="caution">
    <text evidence="2">The sequence shown here is derived from an EMBL/GenBank/DDBJ whole genome shotgun (WGS) entry which is preliminary data.</text>
</comment>
<feature type="domain" description="Dinitrogenase iron-molybdenum cofactor biosynthesis" evidence="1">
    <location>
        <begin position="14"/>
        <end position="101"/>
    </location>
</feature>
<dbReference type="InterPro" id="IPR033913">
    <property type="entry name" value="MTH1175_dom"/>
</dbReference>
<dbReference type="InterPro" id="IPR003731">
    <property type="entry name" value="Di-Nase_FeMo-co_biosynth"/>
</dbReference>
<dbReference type="SUPFAM" id="SSF53146">
    <property type="entry name" value="Nitrogenase accessory factor-like"/>
    <property type="match status" value="1"/>
</dbReference>
<dbReference type="Gene3D" id="3.30.420.130">
    <property type="entry name" value="Dinitrogenase iron-molybdenum cofactor biosynthesis domain"/>
    <property type="match status" value="1"/>
</dbReference>
<dbReference type="EMBL" id="RBIE01000001">
    <property type="protein sequence ID" value="RKQ63367.1"/>
    <property type="molecule type" value="Genomic_DNA"/>
</dbReference>
<sequence>MKVAVPLEGSSGLDSPVCEHFGRAPYFALITVKDGEVEVDIFENPIVEHSAGAIPQMLAEQGVNRVIATRIGEKARAFFNQLGIDVTTGVTGTLRDVVDMLKGE</sequence>